<dbReference type="SUPFAM" id="SSF53756">
    <property type="entry name" value="UDP-Glycosyltransferase/glycogen phosphorylase"/>
    <property type="match status" value="1"/>
</dbReference>
<evidence type="ECO:0000313" key="2">
    <source>
        <dbReference type="EMBL" id="KKK88081.1"/>
    </source>
</evidence>
<proteinExistence type="predicted"/>
<feature type="non-terminal residue" evidence="2">
    <location>
        <position position="274"/>
    </location>
</feature>
<protein>
    <recommendedName>
        <fullName evidence="1">Glycosyltransferase subfamily 4-like N-terminal domain-containing protein</fullName>
    </recommendedName>
</protein>
<feature type="domain" description="Glycosyltransferase subfamily 4-like N-terminal" evidence="1">
    <location>
        <begin position="20"/>
        <end position="159"/>
    </location>
</feature>
<comment type="caution">
    <text evidence="2">The sequence shown here is derived from an EMBL/GenBank/DDBJ whole genome shotgun (WGS) entry which is preliminary data.</text>
</comment>
<name>A0A0F9BUL9_9ZZZZ</name>
<dbReference type="EMBL" id="LAZR01050115">
    <property type="protein sequence ID" value="KKK88081.1"/>
    <property type="molecule type" value="Genomic_DNA"/>
</dbReference>
<reference evidence="2" key="1">
    <citation type="journal article" date="2015" name="Nature">
        <title>Complex archaea that bridge the gap between prokaryotes and eukaryotes.</title>
        <authorList>
            <person name="Spang A."/>
            <person name="Saw J.H."/>
            <person name="Jorgensen S.L."/>
            <person name="Zaremba-Niedzwiedzka K."/>
            <person name="Martijn J."/>
            <person name="Lind A.E."/>
            <person name="van Eijk R."/>
            <person name="Schleper C."/>
            <person name="Guy L."/>
            <person name="Ettema T.J."/>
        </authorList>
    </citation>
    <scope>NUCLEOTIDE SEQUENCE</scope>
</reference>
<gene>
    <name evidence="2" type="ORF">LCGC14_2746750</name>
</gene>
<organism evidence="2">
    <name type="scientific">marine sediment metagenome</name>
    <dbReference type="NCBI Taxonomy" id="412755"/>
    <lineage>
        <taxon>unclassified sequences</taxon>
        <taxon>metagenomes</taxon>
        <taxon>ecological metagenomes</taxon>
    </lineage>
</organism>
<dbReference type="AlphaFoldDB" id="A0A0F9BUL9"/>
<accession>A0A0F9BUL9</accession>
<dbReference type="Pfam" id="PF13579">
    <property type="entry name" value="Glyco_trans_4_4"/>
    <property type="match status" value="1"/>
</dbReference>
<evidence type="ECO:0000259" key="1">
    <source>
        <dbReference type="Pfam" id="PF13579"/>
    </source>
</evidence>
<sequence length="274" mass="30798">MRAVKAAYIGGPDLGLRIPLIKMLRDEGLDVHAIGSDRKDEQRFIDEGIPYHYYHLTRTLSITGDLRALRELRAILERERFSLVHAFDTKPSMYGRLAAARAGVPVIIGTIPGMGTLFSSDGLRERFLRLFYIYLQKKACAASAMTVFQNSDDMEFFLSKAMVAPERSMIIKGSGVDVKRFSPEACGDGGLEECVQELGLDPGKVNFFMISRLVHQKGVFEYFEAAGEIKKKRPEDADFYLVGPFDDTISAVTREELDRYGGHVRYLGVRNDIQ</sequence>
<dbReference type="Gene3D" id="3.40.50.2000">
    <property type="entry name" value="Glycogen Phosphorylase B"/>
    <property type="match status" value="2"/>
</dbReference>
<dbReference type="InterPro" id="IPR028098">
    <property type="entry name" value="Glyco_trans_4-like_N"/>
</dbReference>